<dbReference type="Proteomes" id="UP000002949">
    <property type="component" value="Unassembled WGS sequence"/>
</dbReference>
<feature type="domain" description="Creatinase N-terminal" evidence="2">
    <location>
        <begin position="32"/>
        <end position="177"/>
    </location>
</feature>
<sequence length="410" mass="44966">MVSGGSPATVDPARHGDKMIELPFTRDEYQQRLRKIRAEMARRGIELLIVNDVANQHYITGYDGWSFYTPQMVLVPIEEAEPVWIGRAMDAAGGLLTAWMKPENVVGFPEDYVQRGDRHPMDWIAAWIVAKGWGNRHIGIELEAYYFSPKGHARLVAGLPNARLHDADLLVNWIRAVKSAPEIDYLRKASTLAEAAVARAFEIIAPGVRECDAIASIQAAQIAGSPDFAGDITALPPTILGGENASAPHIMWSDRRFGENETIALELAGVCRRYAAGLARTLQLGKTPTNVSDTARAVIEGMDAVLEAARPGTTAEAVEAAWRKVIQRYGLKKESRIGYSIGVAYPPDWGEHTISLRPGDKTVLAPGNVVHSILGMWMDGWGIEISETILVTETGNETLTRFPRDIHVKS</sequence>
<organism evidence="3 4">
    <name type="scientific">Mesorhizobium amorphae CCNWGS0123</name>
    <dbReference type="NCBI Taxonomy" id="1082933"/>
    <lineage>
        <taxon>Bacteria</taxon>
        <taxon>Pseudomonadati</taxon>
        <taxon>Pseudomonadota</taxon>
        <taxon>Alphaproteobacteria</taxon>
        <taxon>Hyphomicrobiales</taxon>
        <taxon>Phyllobacteriaceae</taxon>
        <taxon>Mesorhizobium</taxon>
    </lineage>
</organism>
<dbReference type="Pfam" id="PF00557">
    <property type="entry name" value="Peptidase_M24"/>
    <property type="match status" value="1"/>
</dbReference>
<dbReference type="EMBL" id="AGSN01000160">
    <property type="protein sequence ID" value="EHH09483.1"/>
    <property type="molecule type" value="Genomic_DNA"/>
</dbReference>
<name>G6YFK4_9HYPH</name>
<dbReference type="SUPFAM" id="SSF55920">
    <property type="entry name" value="Creatinase/aminopeptidase"/>
    <property type="match status" value="1"/>
</dbReference>
<accession>G6YFK4</accession>
<keyword evidence="4" id="KW-1185">Reference proteome</keyword>
<evidence type="ECO:0000259" key="1">
    <source>
        <dbReference type="Pfam" id="PF00557"/>
    </source>
</evidence>
<dbReference type="STRING" id="1082933.A6B35_17580"/>
<dbReference type="InterPro" id="IPR000994">
    <property type="entry name" value="Pept_M24"/>
</dbReference>
<gene>
    <name evidence="3" type="ORF">MEA186_23786</name>
</gene>
<dbReference type="PANTHER" id="PTHR46112">
    <property type="entry name" value="AMINOPEPTIDASE"/>
    <property type="match status" value="1"/>
</dbReference>
<dbReference type="CDD" id="cd01066">
    <property type="entry name" value="APP_MetAP"/>
    <property type="match status" value="1"/>
</dbReference>
<dbReference type="AlphaFoldDB" id="G6YFK4"/>
<dbReference type="Gene3D" id="3.90.230.10">
    <property type="entry name" value="Creatinase/methionine aminopeptidase superfamily"/>
    <property type="match status" value="1"/>
</dbReference>
<evidence type="ECO:0000259" key="2">
    <source>
        <dbReference type="Pfam" id="PF01321"/>
    </source>
</evidence>
<dbReference type="PANTHER" id="PTHR46112:SF2">
    <property type="entry name" value="XAA-PRO AMINOPEPTIDASE P-RELATED"/>
    <property type="match status" value="1"/>
</dbReference>
<dbReference type="InterPro" id="IPR050659">
    <property type="entry name" value="Peptidase_M24B"/>
</dbReference>
<proteinExistence type="predicted"/>
<dbReference type="InterPro" id="IPR036005">
    <property type="entry name" value="Creatinase/aminopeptidase-like"/>
</dbReference>
<evidence type="ECO:0000313" key="3">
    <source>
        <dbReference type="EMBL" id="EHH09483.1"/>
    </source>
</evidence>
<evidence type="ECO:0000313" key="4">
    <source>
        <dbReference type="Proteomes" id="UP000002949"/>
    </source>
</evidence>
<dbReference type="Gene3D" id="3.40.350.10">
    <property type="entry name" value="Creatinase/prolidase N-terminal domain"/>
    <property type="match status" value="1"/>
</dbReference>
<protein>
    <submittedName>
        <fullName evidence="3">Creatinase</fullName>
    </submittedName>
</protein>
<dbReference type="eggNOG" id="COG0006">
    <property type="taxonomic scope" value="Bacteria"/>
</dbReference>
<dbReference type="SUPFAM" id="SSF53092">
    <property type="entry name" value="Creatinase/prolidase N-terminal domain"/>
    <property type="match status" value="1"/>
</dbReference>
<dbReference type="PATRIC" id="fig|1082933.3.peg.4621"/>
<dbReference type="InterPro" id="IPR029149">
    <property type="entry name" value="Creatin/AminoP/Spt16_N"/>
</dbReference>
<feature type="domain" description="Peptidase M24" evidence="1">
    <location>
        <begin position="185"/>
        <end position="393"/>
    </location>
</feature>
<reference evidence="3 4" key="1">
    <citation type="journal article" date="2012" name="J. Bacteriol.">
        <title>Draft Genome Sequence of Plant Growth-Promoting Rhizobium Mesorhizobium amorphae, Isolated from Zinc-Lead Mine Tailings.</title>
        <authorList>
            <person name="Hao X."/>
            <person name="Lin Y."/>
            <person name="Johnstone L."/>
            <person name="Baltrus D.A."/>
            <person name="Miller S.J."/>
            <person name="Wei G."/>
            <person name="Rensing C."/>
        </authorList>
    </citation>
    <scope>NUCLEOTIDE SEQUENCE [LARGE SCALE GENOMIC DNA]</scope>
    <source>
        <strain evidence="3 4">CCNWGS0123</strain>
    </source>
</reference>
<dbReference type="InterPro" id="IPR000587">
    <property type="entry name" value="Creatinase_N"/>
</dbReference>
<dbReference type="Pfam" id="PF01321">
    <property type="entry name" value="Creatinase_N"/>
    <property type="match status" value="1"/>
</dbReference>